<accession>A0ABY1PNR9</accession>
<comment type="caution">
    <text evidence="2">The sequence shown here is derived from an EMBL/GenBank/DDBJ whole genome shotgun (WGS) entry which is preliminary data.</text>
</comment>
<evidence type="ECO:0000313" key="3">
    <source>
        <dbReference type="Proteomes" id="UP001157914"/>
    </source>
</evidence>
<dbReference type="EMBL" id="FXTT01000011">
    <property type="protein sequence ID" value="SMP37312.1"/>
    <property type="molecule type" value="Genomic_DNA"/>
</dbReference>
<proteinExistence type="predicted"/>
<feature type="signal peptide" evidence="1">
    <location>
        <begin position="1"/>
        <end position="23"/>
    </location>
</feature>
<keyword evidence="3" id="KW-1185">Reference proteome</keyword>
<organism evidence="2 3">
    <name type="scientific">Roseibium denhamense</name>
    <dbReference type="NCBI Taxonomy" id="76305"/>
    <lineage>
        <taxon>Bacteria</taxon>
        <taxon>Pseudomonadati</taxon>
        <taxon>Pseudomonadota</taxon>
        <taxon>Alphaproteobacteria</taxon>
        <taxon>Hyphomicrobiales</taxon>
        <taxon>Stappiaceae</taxon>
        <taxon>Roseibium</taxon>
    </lineage>
</organism>
<dbReference type="Proteomes" id="UP001157914">
    <property type="component" value="Unassembled WGS sequence"/>
</dbReference>
<evidence type="ECO:0000313" key="2">
    <source>
        <dbReference type="EMBL" id="SMP37312.1"/>
    </source>
</evidence>
<evidence type="ECO:0008006" key="4">
    <source>
        <dbReference type="Google" id="ProtNLM"/>
    </source>
</evidence>
<sequence length="77" mass="7832">MKLLTLGAAALAVSAFAIAPAHACSWGKTASKDKNMTVATTDQLQSTADTDVAIATNDVSDGLLKSLQPATESKPAE</sequence>
<feature type="chain" id="PRO_5045384973" description="DUF680 domain-containing protein" evidence="1">
    <location>
        <begin position="24"/>
        <end position="77"/>
    </location>
</feature>
<protein>
    <recommendedName>
        <fullName evidence="4">DUF680 domain-containing protein</fullName>
    </recommendedName>
</protein>
<reference evidence="2 3" key="1">
    <citation type="submission" date="2017-05" db="EMBL/GenBank/DDBJ databases">
        <authorList>
            <person name="Varghese N."/>
            <person name="Submissions S."/>
        </authorList>
    </citation>
    <scope>NUCLEOTIDE SEQUENCE [LARGE SCALE GENOMIC DNA]</scope>
    <source>
        <strain evidence="2 3">DSM 15949</strain>
    </source>
</reference>
<evidence type="ECO:0000256" key="1">
    <source>
        <dbReference type="SAM" id="SignalP"/>
    </source>
</evidence>
<gene>
    <name evidence="2" type="ORF">SAMN06265374_0057</name>
</gene>
<name>A0ABY1PNR9_9HYPH</name>
<keyword evidence="1" id="KW-0732">Signal</keyword>
<dbReference type="RefSeq" id="WP_155189381.1">
    <property type="nucleotide sequence ID" value="NZ_BAAAEA010000008.1"/>
</dbReference>